<evidence type="ECO:0000256" key="3">
    <source>
        <dbReference type="ARBA" id="ARBA00022859"/>
    </source>
</evidence>
<dbReference type="CDD" id="cd06583">
    <property type="entry name" value="PGRP"/>
    <property type="match status" value="1"/>
</dbReference>
<dbReference type="InterPro" id="IPR036505">
    <property type="entry name" value="Amidase/PGRP_sf"/>
</dbReference>
<dbReference type="GO" id="GO:0008745">
    <property type="term" value="F:N-acetylmuramoyl-L-alanine amidase activity"/>
    <property type="evidence" value="ECO:0007669"/>
    <property type="project" value="InterPro"/>
</dbReference>
<dbReference type="SUPFAM" id="SSF55846">
    <property type="entry name" value="N-acetylmuramoyl-L-alanine amidase-like"/>
    <property type="match status" value="1"/>
</dbReference>
<comment type="function">
    <text evidence="4">Peptidoglycan-recognition protein probably involved in innate immunity by binding to peptidoglycans (PGN) of bacteria and activating the prophenoloxidase (proPO) cascade immune response. Binds to 1,3-beta-D-glucan and PGN.</text>
</comment>
<evidence type="ECO:0000259" key="6">
    <source>
        <dbReference type="SMART" id="SM00644"/>
    </source>
</evidence>
<dbReference type="InterPro" id="IPR015510">
    <property type="entry name" value="PGRP"/>
</dbReference>
<gene>
    <name evidence="8" type="ORF">PSYICH_LOCUS3550</name>
</gene>
<dbReference type="Pfam" id="PF01510">
    <property type="entry name" value="Amidase_2"/>
    <property type="match status" value="1"/>
</dbReference>
<evidence type="ECO:0000256" key="5">
    <source>
        <dbReference type="SAM" id="SignalP"/>
    </source>
</evidence>
<reference evidence="8" key="1">
    <citation type="submission" date="2022-01" db="EMBL/GenBank/DDBJ databases">
        <authorList>
            <person name="King R."/>
        </authorList>
    </citation>
    <scope>NUCLEOTIDE SEQUENCE</scope>
</reference>
<dbReference type="InterPro" id="IPR006619">
    <property type="entry name" value="PGRP_domain_met/bac"/>
</dbReference>
<dbReference type="EMBL" id="OV651824">
    <property type="protein sequence ID" value="CAH1102140.1"/>
    <property type="molecule type" value="Genomic_DNA"/>
</dbReference>
<feature type="signal peptide" evidence="5">
    <location>
        <begin position="1"/>
        <end position="21"/>
    </location>
</feature>
<evidence type="ECO:0000313" key="9">
    <source>
        <dbReference type="Proteomes" id="UP001153636"/>
    </source>
</evidence>
<proteinExistence type="inferred from homology"/>
<dbReference type="Gene3D" id="3.40.80.10">
    <property type="entry name" value="Peptidoglycan recognition protein-like"/>
    <property type="match status" value="1"/>
</dbReference>
<keyword evidence="5" id="KW-0732">Signal</keyword>
<evidence type="ECO:0000259" key="7">
    <source>
        <dbReference type="SMART" id="SM00701"/>
    </source>
</evidence>
<dbReference type="AlphaFoldDB" id="A0A9P0G9U2"/>
<name>A0A9P0G9U2_9CUCU</name>
<feature type="domain" description="N-acetylmuramoyl-L-alanine amidase" evidence="6">
    <location>
        <begin position="34"/>
        <end position="176"/>
    </location>
</feature>
<dbReference type="GO" id="GO:0009253">
    <property type="term" value="P:peptidoglycan catabolic process"/>
    <property type="evidence" value="ECO:0007669"/>
    <property type="project" value="InterPro"/>
</dbReference>
<dbReference type="PANTHER" id="PTHR11022:SF41">
    <property type="entry name" value="PEPTIDOGLYCAN-RECOGNITION PROTEIN LC-RELATED"/>
    <property type="match status" value="1"/>
</dbReference>
<evidence type="ECO:0000313" key="8">
    <source>
        <dbReference type="EMBL" id="CAH1102140.1"/>
    </source>
</evidence>
<organism evidence="8 9">
    <name type="scientific">Psylliodes chrysocephalus</name>
    <dbReference type="NCBI Taxonomy" id="3402493"/>
    <lineage>
        <taxon>Eukaryota</taxon>
        <taxon>Metazoa</taxon>
        <taxon>Ecdysozoa</taxon>
        <taxon>Arthropoda</taxon>
        <taxon>Hexapoda</taxon>
        <taxon>Insecta</taxon>
        <taxon>Pterygota</taxon>
        <taxon>Neoptera</taxon>
        <taxon>Endopterygota</taxon>
        <taxon>Coleoptera</taxon>
        <taxon>Polyphaga</taxon>
        <taxon>Cucujiformia</taxon>
        <taxon>Chrysomeloidea</taxon>
        <taxon>Chrysomelidae</taxon>
        <taxon>Galerucinae</taxon>
        <taxon>Alticini</taxon>
        <taxon>Psylliodes</taxon>
    </lineage>
</organism>
<dbReference type="OrthoDB" id="10001926at2759"/>
<protein>
    <recommendedName>
        <fullName evidence="10">Peptidoglycan-recognition protein</fullName>
    </recommendedName>
</protein>
<dbReference type="Proteomes" id="UP001153636">
    <property type="component" value="Chromosome 12"/>
</dbReference>
<evidence type="ECO:0008006" key="10">
    <source>
        <dbReference type="Google" id="ProtNLM"/>
    </source>
</evidence>
<dbReference type="FunFam" id="3.40.80.10:FF:000001">
    <property type="entry name" value="Peptidoglycan recognition protein 1"/>
    <property type="match status" value="1"/>
</dbReference>
<comment type="similarity">
    <text evidence="1">Belongs to the N-acetylmuramoyl-L-alanine amidase 2 family.</text>
</comment>
<dbReference type="GO" id="GO:0008270">
    <property type="term" value="F:zinc ion binding"/>
    <property type="evidence" value="ECO:0007669"/>
    <property type="project" value="InterPro"/>
</dbReference>
<feature type="domain" description="Peptidoglycan recognition protein family" evidence="7">
    <location>
        <begin position="24"/>
        <end position="169"/>
    </location>
</feature>
<dbReference type="PANTHER" id="PTHR11022">
    <property type="entry name" value="PEPTIDOGLYCAN RECOGNITION PROTEIN"/>
    <property type="match status" value="1"/>
</dbReference>
<dbReference type="SMART" id="SM00644">
    <property type="entry name" value="Ami_2"/>
    <property type="match status" value="1"/>
</dbReference>
<dbReference type="GO" id="GO:0045087">
    <property type="term" value="P:innate immune response"/>
    <property type="evidence" value="ECO:0007669"/>
    <property type="project" value="UniProtKB-KW"/>
</dbReference>
<keyword evidence="9" id="KW-1185">Reference proteome</keyword>
<evidence type="ECO:0000256" key="4">
    <source>
        <dbReference type="ARBA" id="ARBA00057187"/>
    </source>
</evidence>
<evidence type="ECO:0000256" key="1">
    <source>
        <dbReference type="ARBA" id="ARBA00007553"/>
    </source>
</evidence>
<sequence length="194" mass="22167">MDSFIQIVFLIFICALFESEATCPNIISREEWGAIRPTEKHLFLVRPVPFVVIHHSDTLGCNTTQQCKERIKKLQLQNMSILGSHLHDIRYHFMIGGDGNIYQGRGWDNKGAHVKTYNSRSIGISVMGHYENEPPSAAQMEALENLLKCGVQTKKIAPDYRLIAHRQANSQRNCPGEALFELIKKMHHWDPTLK</sequence>
<keyword evidence="2" id="KW-0399">Innate immunity</keyword>
<accession>A0A9P0G9U2</accession>
<keyword evidence="3" id="KW-0391">Immunity</keyword>
<feature type="chain" id="PRO_5040447512" description="Peptidoglycan-recognition protein" evidence="5">
    <location>
        <begin position="22"/>
        <end position="194"/>
    </location>
</feature>
<evidence type="ECO:0000256" key="2">
    <source>
        <dbReference type="ARBA" id="ARBA00022588"/>
    </source>
</evidence>
<dbReference type="SMART" id="SM00701">
    <property type="entry name" value="PGRP"/>
    <property type="match status" value="1"/>
</dbReference>
<dbReference type="InterPro" id="IPR002502">
    <property type="entry name" value="Amidase_domain"/>
</dbReference>